<dbReference type="Proteomes" id="UP000283255">
    <property type="component" value="Unassembled WGS sequence"/>
</dbReference>
<comment type="caution">
    <text evidence="2">The sequence shown here is derived from an EMBL/GenBank/DDBJ whole genome shotgun (WGS) entry which is preliminary data.</text>
</comment>
<dbReference type="CDD" id="cd07313">
    <property type="entry name" value="terB_like_2"/>
    <property type="match status" value="1"/>
</dbReference>
<dbReference type="AlphaFoldDB" id="A0A418YD03"/>
<keyword evidence="3" id="KW-1185">Reference proteome</keyword>
<dbReference type="SUPFAM" id="SSF158682">
    <property type="entry name" value="TerB-like"/>
    <property type="match status" value="1"/>
</dbReference>
<dbReference type="InterPro" id="IPR029024">
    <property type="entry name" value="TerB-like"/>
</dbReference>
<evidence type="ECO:0000313" key="2">
    <source>
        <dbReference type="EMBL" id="RJG42400.1"/>
    </source>
</evidence>
<dbReference type="Pfam" id="PF05099">
    <property type="entry name" value="TerB"/>
    <property type="match status" value="1"/>
</dbReference>
<dbReference type="InterPro" id="IPR007791">
    <property type="entry name" value="DjlA_N"/>
</dbReference>
<dbReference type="EMBL" id="QZCH01000017">
    <property type="protein sequence ID" value="RJG42400.1"/>
    <property type="molecule type" value="Genomic_DNA"/>
</dbReference>
<dbReference type="Gene3D" id="1.10.3680.10">
    <property type="entry name" value="TerB-like"/>
    <property type="match status" value="1"/>
</dbReference>
<feature type="domain" description="Co-chaperone DjlA N-terminal" evidence="1">
    <location>
        <begin position="24"/>
        <end position="140"/>
    </location>
</feature>
<name>A0A418YD03_9GAMM</name>
<reference evidence="2 3" key="1">
    <citation type="submission" date="2018-09" db="EMBL/GenBank/DDBJ databases">
        <authorList>
            <person name="Wang F."/>
        </authorList>
    </citation>
    <scope>NUCLEOTIDE SEQUENCE [LARGE SCALE GENOMIC DNA]</scope>
    <source>
        <strain evidence="2 3">PLHSC7-2</strain>
    </source>
</reference>
<dbReference type="OrthoDB" id="5294347at2"/>
<reference evidence="2 3" key="2">
    <citation type="submission" date="2019-01" db="EMBL/GenBank/DDBJ databases">
        <title>Motilimonas pumilus sp. nov., isolated from the gut of sea cucumber (Apostichopus japonicus).</title>
        <authorList>
            <person name="Wang F.-Q."/>
            <person name="Ren L.-H."/>
            <person name="Lin Y.-W."/>
            <person name="Sun G.-H."/>
            <person name="Du Z.-J."/>
            <person name="Zhao J.-X."/>
            <person name="Liu X.-J."/>
            <person name="Liu L.-J."/>
        </authorList>
    </citation>
    <scope>NUCLEOTIDE SEQUENCE [LARGE SCALE GENOMIC DNA]</scope>
    <source>
        <strain evidence="2 3">PLHSC7-2</strain>
    </source>
</reference>
<proteinExistence type="predicted"/>
<evidence type="ECO:0000259" key="1">
    <source>
        <dbReference type="Pfam" id="PF05099"/>
    </source>
</evidence>
<accession>A0A418YD03</accession>
<sequence length="149" mass="16976">MLASLKQFFSEIRQQQPETAIDLHLAIAVLLAEVAQADMRIGTGEKAKIASMMKRAFDLDQARIDALLAEAIELQASSVSMQTYTQVLKQDTSYEQRVRFVEAMWQVAYSDQVLDPYEDHIIRKIAELLYVKHSDFIKTKLKVAPEQSN</sequence>
<dbReference type="RefSeq" id="WP_119911222.1">
    <property type="nucleotide sequence ID" value="NZ_QZCH01000017.1"/>
</dbReference>
<organism evidence="2 3">
    <name type="scientific">Motilimonas pumila</name>
    <dbReference type="NCBI Taxonomy" id="2303987"/>
    <lineage>
        <taxon>Bacteria</taxon>
        <taxon>Pseudomonadati</taxon>
        <taxon>Pseudomonadota</taxon>
        <taxon>Gammaproteobacteria</taxon>
        <taxon>Alteromonadales</taxon>
        <taxon>Alteromonadales genera incertae sedis</taxon>
        <taxon>Motilimonas</taxon>
    </lineage>
</organism>
<evidence type="ECO:0000313" key="3">
    <source>
        <dbReference type="Proteomes" id="UP000283255"/>
    </source>
</evidence>
<gene>
    <name evidence="2" type="ORF">D1Z90_13075</name>
</gene>
<protein>
    <submittedName>
        <fullName evidence="2">TerB family tellurite resistance protein</fullName>
    </submittedName>
</protein>